<evidence type="ECO:0000256" key="1">
    <source>
        <dbReference type="SAM" id="SignalP"/>
    </source>
</evidence>
<evidence type="ECO:0000259" key="2">
    <source>
        <dbReference type="PROSITE" id="PS51352"/>
    </source>
</evidence>
<reference evidence="3 4" key="1">
    <citation type="submission" date="2016-10" db="EMBL/GenBank/DDBJ databases">
        <authorList>
            <person name="de Groot N.N."/>
        </authorList>
    </citation>
    <scope>NUCLEOTIDE SEQUENCE [LARGE SCALE GENOMIC DNA]</scope>
    <source>
        <strain evidence="3 4">DSM 23842</strain>
    </source>
</reference>
<proteinExistence type="predicted"/>
<dbReference type="SUPFAM" id="SSF52833">
    <property type="entry name" value="Thioredoxin-like"/>
    <property type="match status" value="1"/>
</dbReference>
<keyword evidence="4" id="KW-1185">Reference proteome</keyword>
<feature type="domain" description="Thioredoxin" evidence="2">
    <location>
        <begin position="336"/>
        <end position="476"/>
    </location>
</feature>
<dbReference type="AlphaFoldDB" id="A0A1H3XFW7"/>
<dbReference type="PROSITE" id="PS51352">
    <property type="entry name" value="THIOREDOXIN_2"/>
    <property type="match status" value="1"/>
</dbReference>
<dbReference type="OrthoDB" id="1146847at2"/>
<dbReference type="Gene3D" id="3.40.30.10">
    <property type="entry name" value="Glutaredoxin"/>
    <property type="match status" value="1"/>
</dbReference>
<evidence type="ECO:0000313" key="4">
    <source>
        <dbReference type="Proteomes" id="UP000198846"/>
    </source>
</evidence>
<keyword evidence="1" id="KW-0732">Signal</keyword>
<gene>
    <name evidence="3" type="ORF">SAMN04487990_1055</name>
</gene>
<dbReference type="RefSeq" id="WP_092132948.1">
    <property type="nucleotide sequence ID" value="NZ_FNQK01000005.1"/>
</dbReference>
<dbReference type="PROSITE" id="PS51257">
    <property type="entry name" value="PROKAR_LIPOPROTEIN"/>
    <property type="match status" value="1"/>
</dbReference>
<organism evidence="3 4">
    <name type="scientific">Bizionia paragorgiae</name>
    <dbReference type="NCBI Taxonomy" id="283786"/>
    <lineage>
        <taxon>Bacteria</taxon>
        <taxon>Pseudomonadati</taxon>
        <taxon>Bacteroidota</taxon>
        <taxon>Flavobacteriia</taxon>
        <taxon>Flavobacteriales</taxon>
        <taxon>Flavobacteriaceae</taxon>
        <taxon>Bizionia</taxon>
    </lineage>
</organism>
<feature type="signal peptide" evidence="1">
    <location>
        <begin position="1"/>
        <end position="23"/>
    </location>
</feature>
<feature type="chain" id="PRO_5011479248" description="Thioredoxin domain-containing protein" evidence="1">
    <location>
        <begin position="24"/>
        <end position="476"/>
    </location>
</feature>
<dbReference type="EMBL" id="FNQK01000005">
    <property type="protein sequence ID" value="SDZ98120.1"/>
    <property type="molecule type" value="Genomic_DNA"/>
</dbReference>
<evidence type="ECO:0000313" key="3">
    <source>
        <dbReference type="EMBL" id="SDZ98120.1"/>
    </source>
</evidence>
<accession>A0A1H3XFW7</accession>
<dbReference type="STRING" id="283786.SAMN04487990_1055"/>
<sequence length="476" mass="55699">MNIKALYLLLILPVLLTSCKGDATDNNLQGGAFFGGEIVNPYSNYLVLSKNRKLVDTLFLDAKNRFSYTFKSLTPGMYNFFDGRETQTFLLEPNDSLQLRLNTIDFDESLVFTGTNAKENNFLTNLFLQNEQEDKDILSISQLNPKEFESKLHELRDEKLNRLAQFKKKNKPSKLFLELAKANINYKYYSNKELYPLANYSKSERDLFKILPEDFYAYRKDVDFNNDLLKDYRPYNSFLRFYVNNAALQKHFKHSDDSTYNDRILDYTLDKLEVIDEKIQNQEIKNGLLNYNIIHFISITKNTEDYDALLESFKKKSTNNEHIERVTRIVDSYKRLKPGKKIPNLELLDKNDDVVDLQELIKKPTVIYFWTKTNKNHLIIAHNKAAELQKKYPEVDFIALNVDSISYKEQLRILKLYNVKINKEYRCKSASETINVLSVKPINNVFILNDKAEIVNAKANMFNISFEQELLGVINQ</sequence>
<dbReference type="Proteomes" id="UP000198846">
    <property type="component" value="Unassembled WGS sequence"/>
</dbReference>
<dbReference type="InterPro" id="IPR036249">
    <property type="entry name" value="Thioredoxin-like_sf"/>
</dbReference>
<dbReference type="InterPro" id="IPR013766">
    <property type="entry name" value="Thioredoxin_domain"/>
</dbReference>
<protein>
    <recommendedName>
        <fullName evidence="2">Thioredoxin domain-containing protein</fullName>
    </recommendedName>
</protein>
<name>A0A1H3XFW7_BIZPA</name>